<reference evidence="3" key="1">
    <citation type="journal article" date="2020" name="Stud. Mycol.">
        <title>101 Dothideomycetes genomes: a test case for predicting lifestyles and emergence of pathogens.</title>
        <authorList>
            <person name="Haridas S."/>
            <person name="Albert R."/>
            <person name="Binder M."/>
            <person name="Bloem J."/>
            <person name="Labutti K."/>
            <person name="Salamov A."/>
            <person name="Andreopoulos B."/>
            <person name="Baker S."/>
            <person name="Barry K."/>
            <person name="Bills G."/>
            <person name="Bluhm B."/>
            <person name="Cannon C."/>
            <person name="Castanera R."/>
            <person name="Culley D."/>
            <person name="Daum C."/>
            <person name="Ezra D."/>
            <person name="Gonzalez J."/>
            <person name="Henrissat B."/>
            <person name="Kuo A."/>
            <person name="Liang C."/>
            <person name="Lipzen A."/>
            <person name="Lutzoni F."/>
            <person name="Magnuson J."/>
            <person name="Mondo S."/>
            <person name="Nolan M."/>
            <person name="Ohm R."/>
            <person name="Pangilinan J."/>
            <person name="Park H.-J."/>
            <person name="Ramirez L."/>
            <person name="Alfaro M."/>
            <person name="Sun H."/>
            <person name="Tritt A."/>
            <person name="Yoshinaga Y."/>
            <person name="Zwiers L.-H."/>
            <person name="Turgeon B."/>
            <person name="Goodwin S."/>
            <person name="Spatafora J."/>
            <person name="Crous P."/>
            <person name="Grigoriev I."/>
        </authorList>
    </citation>
    <scope>NUCLEOTIDE SEQUENCE</scope>
    <source>
        <strain evidence="3">CBS 121410</strain>
    </source>
</reference>
<dbReference type="Pfam" id="PF24681">
    <property type="entry name" value="Kelch_KLHDC2_KLHL20_DRC7"/>
    <property type="match status" value="1"/>
</dbReference>
<evidence type="ECO:0000256" key="1">
    <source>
        <dbReference type="ARBA" id="ARBA00022737"/>
    </source>
</evidence>
<accession>A0A9P4HXS0</accession>
<keyword evidence="2" id="KW-0408">Iron</keyword>
<dbReference type="Gene3D" id="2.120.10.80">
    <property type="entry name" value="Kelch-type beta propeller"/>
    <property type="match status" value="2"/>
</dbReference>
<evidence type="ECO:0000313" key="4">
    <source>
        <dbReference type="Proteomes" id="UP000799776"/>
    </source>
</evidence>
<dbReference type="GO" id="GO:0019760">
    <property type="term" value="P:glucosinolate metabolic process"/>
    <property type="evidence" value="ECO:0007669"/>
    <property type="project" value="UniProtKB-ARBA"/>
</dbReference>
<gene>
    <name evidence="3" type="ORF">K490DRAFT_33456</name>
</gene>
<protein>
    <submittedName>
        <fullName evidence="3">Kelch repeat protein</fullName>
    </submittedName>
</protein>
<name>A0A9P4HXS0_9PEZI</name>
<dbReference type="Proteomes" id="UP000799776">
    <property type="component" value="Unassembled WGS sequence"/>
</dbReference>
<evidence type="ECO:0000313" key="3">
    <source>
        <dbReference type="EMBL" id="KAF2091190.1"/>
    </source>
</evidence>
<proteinExistence type="predicted"/>
<dbReference type="OrthoDB" id="10250130at2759"/>
<dbReference type="SUPFAM" id="SSF117281">
    <property type="entry name" value="Kelch motif"/>
    <property type="match status" value="2"/>
</dbReference>
<evidence type="ECO:0000256" key="2">
    <source>
        <dbReference type="ARBA" id="ARBA00023004"/>
    </source>
</evidence>
<keyword evidence="4" id="KW-1185">Reference proteome</keyword>
<dbReference type="AlphaFoldDB" id="A0A9P4HXS0"/>
<keyword evidence="1" id="KW-0677">Repeat</keyword>
<comment type="caution">
    <text evidence="3">The sequence shown here is derived from an EMBL/GenBank/DDBJ whole genome shotgun (WGS) entry which is preliminary data.</text>
</comment>
<organism evidence="3 4">
    <name type="scientific">Saccharata proteae CBS 121410</name>
    <dbReference type="NCBI Taxonomy" id="1314787"/>
    <lineage>
        <taxon>Eukaryota</taxon>
        <taxon>Fungi</taxon>
        <taxon>Dikarya</taxon>
        <taxon>Ascomycota</taxon>
        <taxon>Pezizomycotina</taxon>
        <taxon>Dothideomycetes</taxon>
        <taxon>Dothideomycetes incertae sedis</taxon>
        <taxon>Botryosphaeriales</taxon>
        <taxon>Saccharataceae</taxon>
        <taxon>Saccharata</taxon>
    </lineage>
</organism>
<dbReference type="PANTHER" id="PTHR47435">
    <property type="entry name" value="KELCH REPEAT PROTEIN (AFU_ORTHOLOGUE AFUA_5G12780)"/>
    <property type="match status" value="1"/>
</dbReference>
<dbReference type="InterPro" id="IPR015915">
    <property type="entry name" value="Kelch-typ_b-propeller"/>
</dbReference>
<dbReference type="EMBL" id="ML978712">
    <property type="protein sequence ID" value="KAF2091190.1"/>
    <property type="molecule type" value="Genomic_DNA"/>
</dbReference>
<sequence length="340" mass="37070">MSEFKPRWEKIAEDESLRRSSQVVSTVGNQVIIFGGEQKPRQPVDNDVYTIKLGDKGISVQALPSDEASPSARVGTAAATLENSVYIFSGRGGEAMAPIDEKGALWKFDTITSKWSHIAPLDVQAPFPQARSYHCLTSDGVDKIYLHAGCPEKGRLSDLWYFNVKARSWTRLAFAPDPPRGGTSIAYAQGKLYRMNGFDGSKELGGSLDIYSPESDSWSTLEFPADNASGPGPRSVGALLHLEVQSKASLVTLFGECDPSALGHQGAGKMLSDIWVFDLEQQRWTQAFPDPDVGQTTPEARGWFAASVVAQTQHNQQSIVLHGGLGESNDRLSDAWLLHF</sequence>
<dbReference type="PANTHER" id="PTHR47435:SF4">
    <property type="entry name" value="KELCH REPEAT PROTEIN (AFU_ORTHOLOGUE AFUA_5G12780)"/>
    <property type="match status" value="1"/>
</dbReference>